<keyword evidence="4 7" id="KW-0472">Membrane</keyword>
<name>A0A6A5CBS7_NAEFO</name>
<dbReference type="Pfam" id="PF06738">
    <property type="entry name" value="ThrE"/>
    <property type="match status" value="1"/>
</dbReference>
<evidence type="ECO:0000313" key="10">
    <source>
        <dbReference type="EMBL" id="KAF0982795.1"/>
    </source>
</evidence>
<dbReference type="VEuPathDB" id="AmoebaDB:NfTy_014620"/>
<accession>A0A6A5CBS7</accession>
<keyword evidence="11" id="KW-1185">Reference proteome</keyword>
<dbReference type="GO" id="GO:0022857">
    <property type="term" value="F:transmembrane transporter activity"/>
    <property type="evidence" value="ECO:0007669"/>
    <property type="project" value="InterPro"/>
</dbReference>
<feature type="transmembrane region" description="Helical" evidence="7">
    <location>
        <begin position="873"/>
        <end position="892"/>
    </location>
</feature>
<gene>
    <name evidence="10" type="ORF">FDP41_010774</name>
</gene>
<feature type="transmembrane region" description="Helical" evidence="7">
    <location>
        <begin position="783"/>
        <end position="801"/>
    </location>
</feature>
<evidence type="ECO:0000256" key="5">
    <source>
        <dbReference type="ARBA" id="ARBA00034125"/>
    </source>
</evidence>
<evidence type="ECO:0000256" key="3">
    <source>
        <dbReference type="ARBA" id="ARBA00022989"/>
    </source>
</evidence>
<dbReference type="PANTHER" id="PTHR31082">
    <property type="entry name" value="PHEROMONE-REGULATED MEMBRANE PROTEIN 10"/>
    <property type="match status" value="1"/>
</dbReference>
<reference evidence="10 11" key="1">
    <citation type="journal article" date="2019" name="Sci. Rep.">
        <title>Nanopore sequencing improves the draft genome of the human pathogenic amoeba Naegleria fowleri.</title>
        <authorList>
            <person name="Liechti N."/>
            <person name="Schurch N."/>
            <person name="Bruggmann R."/>
            <person name="Wittwer M."/>
        </authorList>
    </citation>
    <scope>NUCLEOTIDE SEQUENCE [LARGE SCALE GENOMIC DNA]</scope>
    <source>
        <strain evidence="10 11">ATCC 30894</strain>
    </source>
</reference>
<dbReference type="PANTHER" id="PTHR31082:SF4">
    <property type="entry name" value="PHEROMONE-REGULATED MEMBRANE PROTEIN 10"/>
    <property type="match status" value="1"/>
</dbReference>
<keyword evidence="2 7" id="KW-0812">Transmembrane</keyword>
<dbReference type="Proteomes" id="UP000444721">
    <property type="component" value="Unassembled WGS sequence"/>
</dbReference>
<evidence type="ECO:0000256" key="2">
    <source>
        <dbReference type="ARBA" id="ARBA00022692"/>
    </source>
</evidence>
<dbReference type="VEuPathDB" id="AmoebaDB:FDP41_010774"/>
<evidence type="ECO:0000259" key="9">
    <source>
        <dbReference type="Pfam" id="PF12821"/>
    </source>
</evidence>
<dbReference type="InterPro" id="IPR024528">
    <property type="entry name" value="ThrE_2"/>
</dbReference>
<dbReference type="GO" id="GO:0016020">
    <property type="term" value="C:membrane"/>
    <property type="evidence" value="ECO:0007669"/>
    <property type="project" value="UniProtKB-SubCell"/>
</dbReference>
<feature type="domain" description="Threonine/serine exporter-like N-terminal" evidence="8">
    <location>
        <begin position="594"/>
        <end position="798"/>
    </location>
</feature>
<evidence type="ECO:0000256" key="1">
    <source>
        <dbReference type="ARBA" id="ARBA00004141"/>
    </source>
</evidence>
<evidence type="ECO:0000256" key="4">
    <source>
        <dbReference type="ARBA" id="ARBA00023136"/>
    </source>
</evidence>
<evidence type="ECO:0000256" key="6">
    <source>
        <dbReference type="SAM" id="MobiDB-lite"/>
    </source>
</evidence>
<feature type="transmembrane region" description="Helical" evidence="7">
    <location>
        <begin position="822"/>
        <end position="839"/>
    </location>
</feature>
<dbReference type="GeneID" id="68117989"/>
<dbReference type="AlphaFoldDB" id="A0A6A5CBS7"/>
<dbReference type="VEuPathDB" id="AmoebaDB:NF0024200"/>
<comment type="similarity">
    <text evidence="5">Belongs to the ThrE exporter (TC 2.A.79) family.</text>
</comment>
<dbReference type="EMBL" id="VFQX01000007">
    <property type="protein sequence ID" value="KAF0982795.1"/>
    <property type="molecule type" value="Genomic_DNA"/>
</dbReference>
<feature type="transmembrane region" description="Helical" evidence="7">
    <location>
        <begin position="739"/>
        <end position="756"/>
    </location>
</feature>
<dbReference type="InterPro" id="IPR051361">
    <property type="entry name" value="ThrE/Ser_Exporter"/>
</dbReference>
<feature type="transmembrane region" description="Helical" evidence="7">
    <location>
        <begin position="662"/>
        <end position="683"/>
    </location>
</feature>
<feature type="transmembrane region" description="Helical" evidence="7">
    <location>
        <begin position="712"/>
        <end position="732"/>
    </location>
</feature>
<dbReference type="InterPro" id="IPR010619">
    <property type="entry name" value="ThrE-like_N"/>
</dbReference>
<sequence>MQQHSNLPLSPSQQPISTLSTTATGLVSLSPSQPHHVTFQTNISNSEVSHHHHPHGNLTSEEVHHQHNTTNNLDSRAIPSSNVVVIKNPYDTPTEENENTPQLDNTFSDQVKVIVPKATSPTQHHHQRHHHVQLLNHPLEHVDLNVMGTQSYHQESLANTSTLQATTGSSSAQLGDDKFSTKHTMTASTPSNSPFIRGGMNEFEQSGFHFGVPGTPSDSFRKRPMLNVNTVNPTTISQQQRANQIVLEPVPNVASSHNQEDKQSFTKKGSIKIHRMNHHKSVDTGSPMKIADEELKPFGTEITVDDDAEYSTEEEALVDTAPPLEHDDQSFQGNDTTPTFLRPSESMESISSLVMDPTYQPEILSDESMKKYIENELTAGGTSTGMSLKERIPHVFSSDSLGHKTKPFQFLKGSADTAAPILLPSQKRTLRSWFLKRSRNTMRFKKKEQKWRKENAKYIEDNDVETGANDFKFENDSTTGDFEEDNTGPIEVEKTLTWTEKVIASFKWFFTGKVDKIQSKILYKDLSDEDRKKVHSLLIDLAFALSIYGLSTNQTEFRLTLISTYYGIDAYFSCTVCFIISLSEILINIFDDYSGIWIAFGHRPNASNDNMFTYFVKIESQTVNMDKLTKLDKVASNISHGYYTIDDAQKAVNEIVREPNIYSHPMIALFFHFITPGLFVILWKGNVAEVLTCLIVGLIIGVLNYFCSSMPFFATVLPAVASVLGGLIGILMKWILFDYYYISVALCGLCTSYQFLPGSIITTSLQEISIGASLSGITRLTNAFSIILKLGFGLIFTAGIVHQIPKLSESEANDITRQPLAIWARILVVILLTTVTMISRKVPQHLPTMITIAITSLAAHLINYFLSFLHIEISTAIAATVVGLLANLYTVISHTPPVVVAGVSVLMLSPGSLSYRGMASFILTSNTQSSLTFFLDVFLIGIAIFVGLMVSNHLIPIRQKINI</sequence>
<dbReference type="OrthoDB" id="413008at2759"/>
<proteinExistence type="inferred from homology"/>
<comment type="caution">
    <text evidence="10">The sequence shown here is derived from an EMBL/GenBank/DDBJ whole genome shotgun (WGS) entry which is preliminary data.</text>
</comment>
<feature type="transmembrane region" description="Helical" evidence="7">
    <location>
        <begin position="930"/>
        <end position="950"/>
    </location>
</feature>
<comment type="subcellular location">
    <subcellularLocation>
        <location evidence="1">Membrane</location>
        <topology evidence="1">Multi-pass membrane protein</topology>
    </subcellularLocation>
</comment>
<dbReference type="Pfam" id="PF12821">
    <property type="entry name" value="ThrE_2"/>
    <property type="match status" value="1"/>
</dbReference>
<evidence type="ECO:0008006" key="12">
    <source>
        <dbReference type="Google" id="ProtNLM"/>
    </source>
</evidence>
<keyword evidence="3 7" id="KW-1133">Transmembrane helix</keyword>
<evidence type="ECO:0000259" key="8">
    <source>
        <dbReference type="Pfam" id="PF06738"/>
    </source>
</evidence>
<evidence type="ECO:0000313" key="11">
    <source>
        <dbReference type="Proteomes" id="UP000444721"/>
    </source>
</evidence>
<feature type="region of interest" description="Disordered" evidence="6">
    <location>
        <begin position="46"/>
        <end position="76"/>
    </location>
</feature>
<feature type="domain" description="Threonine/Serine exporter ThrE" evidence="9">
    <location>
        <begin position="841"/>
        <end position="952"/>
    </location>
</feature>
<feature type="transmembrane region" description="Helical" evidence="7">
    <location>
        <begin position="898"/>
        <end position="918"/>
    </location>
</feature>
<feature type="transmembrane region" description="Helical" evidence="7">
    <location>
        <begin position="845"/>
        <end position="866"/>
    </location>
</feature>
<dbReference type="RefSeq" id="XP_044567508.1">
    <property type="nucleotide sequence ID" value="XM_044701108.1"/>
</dbReference>
<evidence type="ECO:0000256" key="7">
    <source>
        <dbReference type="SAM" id="Phobius"/>
    </source>
</evidence>
<protein>
    <recommendedName>
        <fullName evidence="12">Threonine/serine exporter-like N-terminal domain-containing protein</fullName>
    </recommendedName>
</protein>
<organism evidence="10 11">
    <name type="scientific">Naegleria fowleri</name>
    <name type="common">Brain eating amoeba</name>
    <dbReference type="NCBI Taxonomy" id="5763"/>
    <lineage>
        <taxon>Eukaryota</taxon>
        <taxon>Discoba</taxon>
        <taxon>Heterolobosea</taxon>
        <taxon>Tetramitia</taxon>
        <taxon>Eutetramitia</taxon>
        <taxon>Vahlkampfiidae</taxon>
        <taxon>Naegleria</taxon>
    </lineage>
</organism>
<feature type="transmembrane region" description="Helical" evidence="7">
    <location>
        <begin position="690"/>
        <end position="706"/>
    </location>
</feature>